<protein>
    <submittedName>
        <fullName evidence="1">Uncharacterized protein</fullName>
    </submittedName>
</protein>
<reference evidence="1" key="2">
    <citation type="submission" date="2023-04" db="EMBL/GenBank/DDBJ databases">
        <authorList>
            <person name="Bu L."/>
            <person name="Lu L."/>
            <person name="Laidemitt M.R."/>
            <person name="Zhang S.M."/>
            <person name="Mutuku M."/>
            <person name="Mkoji G."/>
            <person name="Steinauer M."/>
            <person name="Loker E.S."/>
        </authorList>
    </citation>
    <scope>NUCLEOTIDE SEQUENCE</scope>
    <source>
        <strain evidence="1">KasaAsao</strain>
        <tissue evidence="1">Whole Snail</tissue>
    </source>
</reference>
<accession>A0AAD8BAP5</accession>
<comment type="caution">
    <text evidence="1">The sequence shown here is derived from an EMBL/GenBank/DDBJ whole genome shotgun (WGS) entry which is preliminary data.</text>
</comment>
<sequence>MGSRGSAVMKFCWIGPFGRGEDMVRQVHQRWTMEGIIRKINIKTREWRGRTIVQGFQIWVREGGSRAYGMNYNDPFNIVTFNIPNERLISRVCIESDVYIHCLGFILDNGDMLGPVGTRDEAKEKILPEDGAENSVLCGISGATVRSEKDTVVADVKFNFQH</sequence>
<reference evidence="1" key="1">
    <citation type="journal article" date="2023" name="PLoS Negl. Trop. Dis.">
        <title>A genome sequence for Biomphalaria pfeifferi, the major vector snail for the human-infecting parasite Schistosoma mansoni.</title>
        <authorList>
            <person name="Bu L."/>
            <person name="Lu L."/>
            <person name="Laidemitt M.R."/>
            <person name="Zhang S.M."/>
            <person name="Mutuku M."/>
            <person name="Mkoji G."/>
            <person name="Steinauer M."/>
            <person name="Loker E.S."/>
        </authorList>
    </citation>
    <scope>NUCLEOTIDE SEQUENCE</scope>
    <source>
        <strain evidence="1">KasaAsao</strain>
    </source>
</reference>
<keyword evidence="2" id="KW-1185">Reference proteome</keyword>
<dbReference type="AlphaFoldDB" id="A0AAD8BAP5"/>
<evidence type="ECO:0000313" key="1">
    <source>
        <dbReference type="EMBL" id="KAK0050483.1"/>
    </source>
</evidence>
<organism evidence="1 2">
    <name type="scientific">Biomphalaria pfeifferi</name>
    <name type="common">Bloodfluke planorb</name>
    <name type="synonym">Freshwater snail</name>
    <dbReference type="NCBI Taxonomy" id="112525"/>
    <lineage>
        <taxon>Eukaryota</taxon>
        <taxon>Metazoa</taxon>
        <taxon>Spiralia</taxon>
        <taxon>Lophotrochozoa</taxon>
        <taxon>Mollusca</taxon>
        <taxon>Gastropoda</taxon>
        <taxon>Heterobranchia</taxon>
        <taxon>Euthyneura</taxon>
        <taxon>Panpulmonata</taxon>
        <taxon>Hygrophila</taxon>
        <taxon>Lymnaeoidea</taxon>
        <taxon>Planorbidae</taxon>
        <taxon>Biomphalaria</taxon>
    </lineage>
</organism>
<dbReference type="EMBL" id="JASAOG010000113">
    <property type="protein sequence ID" value="KAK0050483.1"/>
    <property type="molecule type" value="Genomic_DNA"/>
</dbReference>
<evidence type="ECO:0000313" key="2">
    <source>
        <dbReference type="Proteomes" id="UP001233172"/>
    </source>
</evidence>
<name>A0AAD8BAP5_BIOPF</name>
<dbReference type="Proteomes" id="UP001233172">
    <property type="component" value="Unassembled WGS sequence"/>
</dbReference>
<proteinExistence type="predicted"/>
<gene>
    <name evidence="1" type="ORF">Bpfe_020011</name>
</gene>